<evidence type="ECO:0000313" key="3">
    <source>
        <dbReference type="Proteomes" id="UP000586042"/>
    </source>
</evidence>
<dbReference type="AlphaFoldDB" id="A0A7Y6M4D2"/>
<reference evidence="2 3" key="1">
    <citation type="submission" date="2020-06" db="EMBL/GenBank/DDBJ databases">
        <title>Nonomuraea sp. SMC257, a novel actinomycete isolated from soil.</title>
        <authorList>
            <person name="Chanama M."/>
        </authorList>
    </citation>
    <scope>NUCLEOTIDE SEQUENCE [LARGE SCALE GENOMIC DNA]</scope>
    <source>
        <strain evidence="2 3">SMC257</strain>
    </source>
</reference>
<sequence>MLVSVGAAVLLYMGWAYLDGYLRLFSLRPTDMGFGVHEYALYGVNLLSPGIAPWLAAVPLALAAAAHRARLAASVPVRLRAAGRWLAARRAVRLVVDLRFAGVVLTTLALVFALVGVGAWGVSTYHVIVPLVFGPLLLTWPLRGRPYSRVAFATSAGIAILCLLWTGGLYAQERGGRNAEQVAATLAGRTQVAIYSAGTLALNAPGVTPEHFPAGAFKHRYTGLRLLLARGERYYLVPVITLEQWKAGDGRTFVLKENDDLRVELMPGTRQEQPG</sequence>
<keyword evidence="1" id="KW-0812">Transmembrane</keyword>
<keyword evidence="1" id="KW-1133">Transmembrane helix</keyword>
<feature type="transmembrane region" description="Helical" evidence="1">
    <location>
        <begin position="40"/>
        <end position="62"/>
    </location>
</feature>
<name>A0A7Y6M4D2_9ACTN</name>
<dbReference type="EMBL" id="JABWGN010000008">
    <property type="protein sequence ID" value="NUW34127.1"/>
    <property type="molecule type" value="Genomic_DNA"/>
</dbReference>
<keyword evidence="3" id="KW-1185">Reference proteome</keyword>
<gene>
    <name evidence="2" type="ORF">HTZ77_22205</name>
</gene>
<feature type="transmembrane region" description="Helical" evidence="1">
    <location>
        <begin position="98"/>
        <end position="119"/>
    </location>
</feature>
<organism evidence="2 3">
    <name type="scientific">Nonomuraea montanisoli</name>
    <dbReference type="NCBI Taxonomy" id="2741721"/>
    <lineage>
        <taxon>Bacteria</taxon>
        <taxon>Bacillati</taxon>
        <taxon>Actinomycetota</taxon>
        <taxon>Actinomycetes</taxon>
        <taxon>Streptosporangiales</taxon>
        <taxon>Streptosporangiaceae</taxon>
        <taxon>Nonomuraea</taxon>
    </lineage>
</organism>
<evidence type="ECO:0000313" key="2">
    <source>
        <dbReference type="EMBL" id="NUW34127.1"/>
    </source>
</evidence>
<dbReference type="RefSeq" id="WP_175591571.1">
    <property type="nucleotide sequence ID" value="NZ_JABWGN010000008.1"/>
</dbReference>
<keyword evidence="1" id="KW-0472">Membrane</keyword>
<proteinExistence type="predicted"/>
<protein>
    <submittedName>
        <fullName evidence="2">Uncharacterized protein</fullName>
    </submittedName>
</protein>
<feature type="transmembrane region" description="Helical" evidence="1">
    <location>
        <begin position="150"/>
        <end position="171"/>
    </location>
</feature>
<evidence type="ECO:0000256" key="1">
    <source>
        <dbReference type="SAM" id="Phobius"/>
    </source>
</evidence>
<accession>A0A7Y6M4D2</accession>
<comment type="caution">
    <text evidence="2">The sequence shown here is derived from an EMBL/GenBank/DDBJ whole genome shotgun (WGS) entry which is preliminary data.</text>
</comment>
<dbReference type="Proteomes" id="UP000586042">
    <property type="component" value="Unassembled WGS sequence"/>
</dbReference>